<dbReference type="PANTHER" id="PTHR32305:SF15">
    <property type="entry name" value="PROTEIN RHSA-RELATED"/>
    <property type="match status" value="1"/>
</dbReference>
<dbReference type="NCBIfam" id="TIGR03696">
    <property type="entry name" value="Rhs_assc_core"/>
    <property type="match status" value="1"/>
</dbReference>
<dbReference type="Proteomes" id="UP000017175">
    <property type="component" value="Chromosome"/>
</dbReference>
<dbReference type="EMBL" id="CP010945">
    <property type="protein sequence ID" value="AKV08716.1"/>
    <property type="molecule type" value="Genomic_DNA"/>
</dbReference>
<evidence type="ECO:0000313" key="1">
    <source>
        <dbReference type="EMBL" id="AKV08716.1"/>
    </source>
</evidence>
<dbReference type="AlphaFoldDB" id="A0A0K1QSK7"/>
<protein>
    <submittedName>
        <fullName evidence="1">RHS repeat-associated core domain protein containing protein</fullName>
    </submittedName>
</protein>
<dbReference type="InterPro" id="IPR050708">
    <property type="entry name" value="T6SS_VgrG/RHS"/>
</dbReference>
<dbReference type="InterPro" id="IPR022385">
    <property type="entry name" value="Rhs_assc_core"/>
</dbReference>
<accession>A0A0K1QSK7</accession>
<name>A0A0K1QSK7_PSEFL</name>
<reference evidence="1 2" key="1">
    <citation type="journal article" date="2012" name="J. Bacteriol.">
        <title>Draft genome sequence of the cyanide-utilizing bacterium Pseudomonas fluorescens strain NCIMB 11764.</title>
        <authorList>
            <person name="Vilo C.A."/>
            <person name="Benedik M.J."/>
            <person name="Kunz D.A."/>
            <person name="Dong Q."/>
        </authorList>
    </citation>
    <scope>NUCLEOTIDE SEQUENCE [LARGE SCALE GENOMIC DNA]</scope>
    <source>
        <strain evidence="1 2">NCIMB 11764</strain>
    </source>
</reference>
<dbReference type="RefSeq" id="WP_031318900.1">
    <property type="nucleotide sequence ID" value="NZ_CP010945.1"/>
</dbReference>
<gene>
    <name evidence="1" type="ORF">B723_20910</name>
</gene>
<dbReference type="OrthoDB" id="6750341at2"/>
<dbReference type="PANTHER" id="PTHR32305">
    <property type="match status" value="1"/>
</dbReference>
<organism evidence="1 2">
    <name type="scientific">Pseudomonas fluorescens NCIMB 11764</name>
    <dbReference type="NCBI Taxonomy" id="1221522"/>
    <lineage>
        <taxon>Bacteria</taxon>
        <taxon>Pseudomonadati</taxon>
        <taxon>Pseudomonadota</taxon>
        <taxon>Gammaproteobacteria</taxon>
        <taxon>Pseudomonadales</taxon>
        <taxon>Pseudomonadaceae</taxon>
        <taxon>Pseudomonas</taxon>
    </lineage>
</organism>
<proteinExistence type="predicted"/>
<sequence>MHRQTPIVTVTDPLRVVVRDIAYHRRSDKDAPQARITHQIHDTLNRVSFSRDPRLFALFESGASQSANQTTVSSLTGRTLLSINTDAGWRLTLSGAAGQRLEDWDQKLNHLRTAYDSLMRPESGFVLSAGEERRTACFAYADASLESARHNRCGQLIRHDDSAGTRRFCEYSLLGAHLEQARSFLEHLGMPDWPEDEAERDKLLEPQRATTRMNYNSVGELVRHVDALGNEQFQRQTVAGNLYETRMTLAGADEDITLVGDIRYNAFGQIEQQTAGNGVVTRTTFHPENGWLKTLRAQVANEPPFQNLAYDYDPVGNPVRISDAAQPVRYFRNQRVAAINTYQYDTLGQLIGASGRQRVQAPGGPHLPAFISPPDSRQLENYLQTFDYDAGGNLEVLHHHAESGNRTERTAVATLSNRSLPWGEGSERPGDDEIDAAYDVNGNLKTLPRGQTLQWDTCNCLRQVDRVIREEEPDDVESYIYDGDGQRVRKVRIAYTGTLNRTHETRYLPGVEIRTTPDETLHVISVQAGRCTVQILHWEKGQARGIPQHQLRYCLADHQGSSSLELDEDAALISQETYYPYGATAWWAGRENVEASYKTIRYSGQERDETGLYYHGFRYYIPWRQRWLNADPSGVEDGLNLYRMVGSNPIRFVDAQGLAGDDLSSMEQGGSAAHRTSTVQWVGAHVANMARGGLATSTGELARSGVTTLLEATAGSTVRGANAVVSAVAHGYAGGGLAESYIRVHRFRSRFATIPIRFAGFVGGAGVGATVGYLSPTPLGDLANIASRTIESGMSRMTSGVGASIQYTTPSGGWSVVFEGGANLASGIAEGAYLPSLSGLHPVLKGFINGALKQLTGATIRSLGNVDASYTPSSEFSLPDWDEIDVGLRDFAHATFMDITYSNSMEWIVIGIEGNGHESFAQSYPVTDSILHTINPIAELDPLIGQRVRGGYSQQTVAEVPRNRKFKAVV</sequence>
<dbReference type="Gene3D" id="2.180.10.10">
    <property type="entry name" value="RHS repeat-associated core"/>
    <property type="match status" value="1"/>
</dbReference>
<evidence type="ECO:0000313" key="2">
    <source>
        <dbReference type="Proteomes" id="UP000017175"/>
    </source>
</evidence>